<organism evidence="3">
    <name type="scientific">Davidia involucrata</name>
    <name type="common">Dove tree</name>
    <dbReference type="NCBI Taxonomy" id="16924"/>
    <lineage>
        <taxon>Eukaryota</taxon>
        <taxon>Viridiplantae</taxon>
        <taxon>Streptophyta</taxon>
        <taxon>Embryophyta</taxon>
        <taxon>Tracheophyta</taxon>
        <taxon>Spermatophyta</taxon>
        <taxon>Magnoliopsida</taxon>
        <taxon>eudicotyledons</taxon>
        <taxon>Gunneridae</taxon>
        <taxon>Pentapetalae</taxon>
        <taxon>asterids</taxon>
        <taxon>Cornales</taxon>
        <taxon>Nyssaceae</taxon>
        <taxon>Davidia</taxon>
    </lineage>
</organism>
<dbReference type="Pfam" id="PF16561">
    <property type="entry name" value="AMPK1_CBM"/>
    <property type="match status" value="1"/>
</dbReference>
<dbReference type="InterPro" id="IPR013783">
    <property type="entry name" value="Ig-like_fold"/>
</dbReference>
<dbReference type="GO" id="GO:0009507">
    <property type="term" value="C:chloroplast"/>
    <property type="evidence" value="ECO:0007669"/>
    <property type="project" value="UniProtKB-ARBA"/>
</dbReference>
<proteinExistence type="predicted"/>
<protein>
    <recommendedName>
        <fullName evidence="2">AMP-activated protein kinase glycogen-binding domain-containing protein</fullName>
    </recommendedName>
</protein>
<evidence type="ECO:0000259" key="2">
    <source>
        <dbReference type="Pfam" id="PF16561"/>
    </source>
</evidence>
<sequence length="550" mass="61827">MVSLITSQSHLTVSPLFFVDMNFPVVSPLVVVLNPRRRRRQAVGCFRLVAVKETGSLGFVDSKRRHYESSWCCWCKGWESEGDLALEAEILEFMKKSEKPEVFPTKKELVDAERMDLVEAIVKKGGWLSLGWDLDDENEEEKVQENGITVRDCDNGVLAGGYIGEFQRIVEQNYQEIKSLEGPEVGSSGLSSVSTDSSQSASSTGRSLEMGAEEDTGIQGILSRLEKQRNLSFGINLGKNGYSTNTSKNGEDDLEEFETSTDADSADLERSSRLTSGRADNNINNSSGGKISRDRTVSEFDALRNSFKPEMWRTWSIQRAGFSDTEFEAAEISFNKNMSEEKDASKDETLAITEGAIKPLDRQKQINHNQIRARLQRMELELSFALRLLRSKSVVSKEGHESLSNDLRKLSDAWEFQENEFMNAKDRLRSIRAKLAVLEGKMALAIIDAQKIVEEKQKRIDGAHGAKKLLRTTRVVWPNSASEVLLTGSFDGWTTQRKMEKSSTGIFSVCLKLYPGKHEIKFIVDGIWRTDPLRPIVHNNGYENNLLIIS</sequence>
<dbReference type="EMBL" id="GHES01000613">
    <property type="protein sequence ID" value="MPA31172.1"/>
    <property type="molecule type" value="Transcribed_RNA"/>
</dbReference>
<evidence type="ECO:0000313" key="3">
    <source>
        <dbReference type="EMBL" id="MPA31172.1"/>
    </source>
</evidence>
<feature type="region of interest" description="Disordered" evidence="1">
    <location>
        <begin position="236"/>
        <end position="292"/>
    </location>
</feature>
<feature type="compositionally biased region" description="Low complexity" evidence="1">
    <location>
        <begin position="182"/>
        <end position="207"/>
    </location>
</feature>
<feature type="compositionally biased region" description="Acidic residues" evidence="1">
    <location>
        <begin position="252"/>
        <end position="266"/>
    </location>
</feature>
<feature type="region of interest" description="Disordered" evidence="1">
    <location>
        <begin position="182"/>
        <end position="214"/>
    </location>
</feature>
<dbReference type="SUPFAM" id="SSF81296">
    <property type="entry name" value="E set domains"/>
    <property type="match status" value="1"/>
</dbReference>
<dbReference type="PANTHER" id="PTHR47434:SF1">
    <property type="entry name" value="PROTEIN PTST HOMOLOG 2, CHLOROPLASTIC"/>
    <property type="match status" value="1"/>
</dbReference>
<reference evidence="3" key="1">
    <citation type="submission" date="2019-08" db="EMBL/GenBank/DDBJ databases">
        <title>Reference gene set and small RNA set construction with multiple tissues from Davidia involucrata Baill.</title>
        <authorList>
            <person name="Yang H."/>
            <person name="Zhou C."/>
            <person name="Li G."/>
            <person name="Wang J."/>
            <person name="Gao P."/>
            <person name="Wang M."/>
            <person name="Wang R."/>
            <person name="Zhao Y."/>
        </authorList>
    </citation>
    <scope>NUCLEOTIDE SEQUENCE</scope>
    <source>
        <tissue evidence="3">Mixed with DoveR01_LX</tissue>
    </source>
</reference>
<dbReference type="PANTHER" id="PTHR47434">
    <property type="entry name" value="PROTEIN PTST HOMOLOG 3, CHLOROPLASTIC"/>
    <property type="match status" value="1"/>
</dbReference>
<feature type="compositionally biased region" description="Low complexity" evidence="1">
    <location>
        <begin position="281"/>
        <end position="290"/>
    </location>
</feature>
<dbReference type="InterPro" id="IPR014756">
    <property type="entry name" value="Ig_E-set"/>
</dbReference>
<dbReference type="AlphaFoldDB" id="A0A5B6YHD2"/>
<dbReference type="Gene3D" id="2.60.40.10">
    <property type="entry name" value="Immunoglobulins"/>
    <property type="match status" value="1"/>
</dbReference>
<feature type="domain" description="AMP-activated protein kinase glycogen-binding" evidence="2">
    <location>
        <begin position="473"/>
        <end position="549"/>
    </location>
</feature>
<accession>A0A5B6YHD2</accession>
<name>A0A5B6YHD2_DAVIN</name>
<gene>
    <name evidence="3" type="ORF">Din_000613</name>
</gene>
<dbReference type="InterPro" id="IPR032640">
    <property type="entry name" value="AMPK1_CBM"/>
</dbReference>
<evidence type="ECO:0000256" key="1">
    <source>
        <dbReference type="SAM" id="MobiDB-lite"/>
    </source>
</evidence>
<dbReference type="CDD" id="cd02859">
    <property type="entry name" value="E_set_AMPKbeta_like_N"/>
    <property type="match status" value="1"/>
</dbReference>